<keyword evidence="2" id="KW-0479">Metal-binding</keyword>
<dbReference type="EMBL" id="MU004187">
    <property type="protein sequence ID" value="KAF2497220.1"/>
    <property type="molecule type" value="Genomic_DNA"/>
</dbReference>
<evidence type="ECO:0000256" key="4">
    <source>
        <dbReference type="ARBA" id="ARBA00022833"/>
    </source>
</evidence>
<dbReference type="PANTHER" id="PTHR21240">
    <property type="entry name" value="2-AMINO-3-CARBOXYLMUCONATE-6-SEMIALDEHYDE DECARBOXYLASE"/>
    <property type="match status" value="1"/>
</dbReference>
<keyword evidence="4" id="KW-0862">Zinc</keyword>
<dbReference type="GO" id="GO:0005829">
    <property type="term" value="C:cytosol"/>
    <property type="evidence" value="ECO:0007669"/>
    <property type="project" value="TreeGrafter"/>
</dbReference>
<dbReference type="InterPro" id="IPR032465">
    <property type="entry name" value="ACMSD"/>
</dbReference>
<reference evidence="10" key="1">
    <citation type="journal article" date="2020" name="Stud. Mycol.">
        <title>101 Dothideomycetes genomes: a test case for predicting lifestyles and emergence of pathogens.</title>
        <authorList>
            <person name="Haridas S."/>
            <person name="Albert R."/>
            <person name="Binder M."/>
            <person name="Bloem J."/>
            <person name="Labutti K."/>
            <person name="Salamov A."/>
            <person name="Andreopoulos B."/>
            <person name="Baker S."/>
            <person name="Barry K."/>
            <person name="Bills G."/>
            <person name="Bluhm B."/>
            <person name="Cannon C."/>
            <person name="Castanera R."/>
            <person name="Culley D."/>
            <person name="Daum C."/>
            <person name="Ezra D."/>
            <person name="Gonzalez J."/>
            <person name="Henrissat B."/>
            <person name="Kuo A."/>
            <person name="Liang C."/>
            <person name="Lipzen A."/>
            <person name="Lutzoni F."/>
            <person name="Magnuson J."/>
            <person name="Mondo S."/>
            <person name="Nolan M."/>
            <person name="Ohm R."/>
            <person name="Pangilinan J."/>
            <person name="Park H.-J."/>
            <person name="Ramirez L."/>
            <person name="Alfaro M."/>
            <person name="Sun H."/>
            <person name="Tritt A."/>
            <person name="Yoshinaga Y."/>
            <person name="Zwiers L.-H."/>
            <person name="Turgeon B."/>
            <person name="Goodwin S."/>
            <person name="Spatafora J."/>
            <person name="Crous P."/>
            <person name="Grigoriev I."/>
        </authorList>
    </citation>
    <scope>NUCLEOTIDE SEQUENCE</scope>
    <source>
        <strain evidence="10">CBS 269.34</strain>
    </source>
</reference>
<keyword evidence="11" id="KW-1185">Reference proteome</keyword>
<dbReference type="OrthoDB" id="2832284at2759"/>
<comment type="catalytic activity">
    <reaction evidence="6">
        <text>6-methylsalicylate + H(+) = 3-methylphenol + CO2</text>
        <dbReference type="Rhea" id="RHEA:23112"/>
        <dbReference type="ChEBI" id="CHEBI:15378"/>
        <dbReference type="ChEBI" id="CHEBI:16526"/>
        <dbReference type="ChEBI" id="CHEBI:17231"/>
        <dbReference type="ChEBI" id="CHEBI:36658"/>
        <dbReference type="EC" id="4.1.1.52"/>
    </reaction>
    <physiologicalReaction direction="left-to-right" evidence="6">
        <dbReference type="Rhea" id="RHEA:23113"/>
    </physiologicalReaction>
</comment>
<dbReference type="PANTHER" id="PTHR21240:SF29">
    <property type="entry name" value="AMIDOHYDROLASE-RELATED DOMAIN-CONTAINING PROTEIN"/>
    <property type="match status" value="1"/>
</dbReference>
<protein>
    <recommendedName>
        <fullName evidence="7">6-methylsalicylate decarboxylase</fullName>
        <ecNumber evidence="7">4.1.1.52</ecNumber>
    </recommendedName>
</protein>
<dbReference type="Pfam" id="PF04909">
    <property type="entry name" value="Amidohydro_2"/>
    <property type="match status" value="1"/>
</dbReference>
<comment type="similarity">
    <text evidence="1">Belongs to the metallo-dependent hydrolases superfamily. ACMSD family.</text>
</comment>
<gene>
    <name evidence="10" type="ORF">BU16DRAFT_526240</name>
</gene>
<evidence type="ECO:0000256" key="5">
    <source>
        <dbReference type="ARBA" id="ARBA00023239"/>
    </source>
</evidence>
<dbReference type="Gene3D" id="3.20.20.140">
    <property type="entry name" value="Metal-dependent hydrolases"/>
    <property type="match status" value="1"/>
</dbReference>
<dbReference type="GO" id="GO:0047596">
    <property type="term" value="F:6-methylsalicylate decarboxylase activity"/>
    <property type="evidence" value="ECO:0007669"/>
    <property type="project" value="UniProtKB-EC"/>
</dbReference>
<evidence type="ECO:0000259" key="9">
    <source>
        <dbReference type="Pfam" id="PF04909"/>
    </source>
</evidence>
<accession>A0A6A6QZR8</accession>
<dbReference type="InterPro" id="IPR006680">
    <property type="entry name" value="Amidohydro-rel"/>
</dbReference>
<name>A0A6A6QZR8_9PEZI</name>
<sequence length="346" mass="38391">MGDDSQLPPRIDVHSHFLPPEYCDELRKNGHSKPDGMPAIPTWSLEGHLEMMKKANVTKSILSISSPGTNINAKDNALNIRLTRFCNSYAASLKRDHPDKFGYWAALPLPDIDATFEEIKKAKEEGADGFGLLTNYHGNYLGSDIFDSVFQELDRLKARVFIHPTMPCVICQNSASEPPTLVNATPLAAKHPIPMYEFFFDTARAVTNLFLSGTVARCPNIRFIIPHSGGCLPPVLSRFIGFSSVVPAGPVLVDQEVRGAVARQFYFDLAGFVFAGDKGGSGQLKALLEGYNIDHRRLLYGSDFPFTQTPFVKNFAERMKDGLEDLFNEEERAEIYEKNATALLAE</sequence>
<keyword evidence="10" id="KW-0378">Hydrolase</keyword>
<proteinExistence type="inferred from homology"/>
<evidence type="ECO:0000256" key="7">
    <source>
        <dbReference type="ARBA" id="ARBA00038889"/>
    </source>
</evidence>
<evidence type="ECO:0000313" key="11">
    <source>
        <dbReference type="Proteomes" id="UP000799750"/>
    </source>
</evidence>
<dbReference type="GO" id="GO:0016787">
    <property type="term" value="F:hydrolase activity"/>
    <property type="evidence" value="ECO:0007669"/>
    <property type="project" value="UniProtKB-KW"/>
</dbReference>
<dbReference type="SUPFAM" id="SSF51556">
    <property type="entry name" value="Metallo-dependent hydrolases"/>
    <property type="match status" value="1"/>
</dbReference>
<dbReference type="EC" id="4.1.1.52" evidence="7"/>
<feature type="domain" description="Amidohydrolase-related" evidence="9">
    <location>
        <begin position="11"/>
        <end position="344"/>
    </location>
</feature>
<organism evidence="10 11">
    <name type="scientific">Lophium mytilinum</name>
    <dbReference type="NCBI Taxonomy" id="390894"/>
    <lineage>
        <taxon>Eukaryota</taxon>
        <taxon>Fungi</taxon>
        <taxon>Dikarya</taxon>
        <taxon>Ascomycota</taxon>
        <taxon>Pezizomycotina</taxon>
        <taxon>Dothideomycetes</taxon>
        <taxon>Pleosporomycetidae</taxon>
        <taxon>Mytilinidiales</taxon>
        <taxon>Mytilinidiaceae</taxon>
        <taxon>Lophium</taxon>
    </lineage>
</organism>
<dbReference type="Proteomes" id="UP000799750">
    <property type="component" value="Unassembled WGS sequence"/>
</dbReference>
<dbReference type="GO" id="GO:0046872">
    <property type="term" value="F:metal ion binding"/>
    <property type="evidence" value="ECO:0007669"/>
    <property type="project" value="UniProtKB-KW"/>
</dbReference>
<evidence type="ECO:0000313" key="10">
    <source>
        <dbReference type="EMBL" id="KAF2497220.1"/>
    </source>
</evidence>
<dbReference type="GO" id="GO:0019748">
    <property type="term" value="P:secondary metabolic process"/>
    <property type="evidence" value="ECO:0007669"/>
    <property type="project" value="TreeGrafter"/>
</dbReference>
<evidence type="ECO:0000256" key="1">
    <source>
        <dbReference type="ARBA" id="ARBA00005871"/>
    </source>
</evidence>
<keyword evidence="5 8" id="KW-0456">Lyase</keyword>
<keyword evidence="3 8" id="KW-0210">Decarboxylase</keyword>
<evidence type="ECO:0000256" key="8">
    <source>
        <dbReference type="RuleBase" id="RU366045"/>
    </source>
</evidence>
<evidence type="ECO:0000256" key="2">
    <source>
        <dbReference type="ARBA" id="ARBA00022723"/>
    </source>
</evidence>
<evidence type="ECO:0000256" key="6">
    <source>
        <dbReference type="ARBA" id="ARBA00036832"/>
    </source>
</evidence>
<evidence type="ECO:0000256" key="3">
    <source>
        <dbReference type="ARBA" id="ARBA00022793"/>
    </source>
</evidence>
<dbReference type="InterPro" id="IPR032466">
    <property type="entry name" value="Metal_Hydrolase"/>
</dbReference>
<dbReference type="AlphaFoldDB" id="A0A6A6QZR8"/>